<dbReference type="Proteomes" id="UP000242146">
    <property type="component" value="Unassembled WGS sequence"/>
</dbReference>
<protein>
    <submittedName>
        <fullName evidence="2">Uncharacterized protein</fullName>
    </submittedName>
</protein>
<name>A0A1X2GI19_9FUNG</name>
<comment type="caution">
    <text evidence="2">The sequence shown here is derived from an EMBL/GenBank/DDBJ whole genome shotgun (WGS) entry which is preliminary data.</text>
</comment>
<evidence type="ECO:0000256" key="1">
    <source>
        <dbReference type="SAM" id="MobiDB-lite"/>
    </source>
</evidence>
<proteinExistence type="predicted"/>
<keyword evidence="3" id="KW-1185">Reference proteome</keyword>
<feature type="region of interest" description="Disordered" evidence="1">
    <location>
        <begin position="70"/>
        <end position="89"/>
    </location>
</feature>
<dbReference type="AlphaFoldDB" id="A0A1X2GI19"/>
<dbReference type="EMBL" id="MCGT01000013">
    <property type="protein sequence ID" value="ORX54360.1"/>
    <property type="molecule type" value="Genomic_DNA"/>
</dbReference>
<gene>
    <name evidence="2" type="ORF">DM01DRAFT_326585</name>
</gene>
<accession>A0A1X2GI19</accession>
<sequence length="153" mass="17471">MEDKWIYCWHLQAKSPAQDQVIEWLDLQIDALMGSLTVDRHTARNHTRLGYCQHPKHFFYRVSSAQTLPAGLPRRGRPPKGTKGSEQHVSHPILMTTRPLPKRLAAVVGQSNLFVCLTCLKRSDVDLDYLGHPLYVGPQPIKRSKPAQYRTSF</sequence>
<evidence type="ECO:0000313" key="3">
    <source>
        <dbReference type="Proteomes" id="UP000242146"/>
    </source>
</evidence>
<dbReference type="OrthoDB" id="2289168at2759"/>
<evidence type="ECO:0000313" key="2">
    <source>
        <dbReference type="EMBL" id="ORX54360.1"/>
    </source>
</evidence>
<reference evidence="2 3" key="1">
    <citation type="submission" date="2016-07" db="EMBL/GenBank/DDBJ databases">
        <title>Pervasive Adenine N6-methylation of Active Genes in Fungi.</title>
        <authorList>
            <consortium name="DOE Joint Genome Institute"/>
            <person name="Mondo S.J."/>
            <person name="Dannebaum R.O."/>
            <person name="Kuo R.C."/>
            <person name="Labutti K."/>
            <person name="Haridas S."/>
            <person name="Kuo A."/>
            <person name="Salamov A."/>
            <person name="Ahrendt S.R."/>
            <person name="Lipzen A."/>
            <person name="Sullivan W."/>
            <person name="Andreopoulos W.B."/>
            <person name="Clum A."/>
            <person name="Lindquist E."/>
            <person name="Daum C."/>
            <person name="Ramamoorthy G.K."/>
            <person name="Gryganskyi A."/>
            <person name="Culley D."/>
            <person name="Magnuson J.K."/>
            <person name="James T.Y."/>
            <person name="O'Malley M.A."/>
            <person name="Stajich J.E."/>
            <person name="Spatafora J.W."/>
            <person name="Visel A."/>
            <person name="Grigoriev I.V."/>
        </authorList>
    </citation>
    <scope>NUCLEOTIDE SEQUENCE [LARGE SCALE GENOMIC DNA]</scope>
    <source>
        <strain evidence="2 3">NRRL 3301</strain>
    </source>
</reference>
<organism evidence="2 3">
    <name type="scientific">Hesseltinella vesiculosa</name>
    <dbReference type="NCBI Taxonomy" id="101127"/>
    <lineage>
        <taxon>Eukaryota</taxon>
        <taxon>Fungi</taxon>
        <taxon>Fungi incertae sedis</taxon>
        <taxon>Mucoromycota</taxon>
        <taxon>Mucoromycotina</taxon>
        <taxon>Mucoromycetes</taxon>
        <taxon>Mucorales</taxon>
        <taxon>Cunninghamellaceae</taxon>
        <taxon>Hesseltinella</taxon>
    </lineage>
</organism>